<accession>A0ACC6PND2</accession>
<reference evidence="1" key="1">
    <citation type="submission" date="2024-03" db="EMBL/GenBank/DDBJ databases">
        <title>Novel Streptomyces species of biotechnological and ecological value are a feature of Machair soil.</title>
        <authorList>
            <person name="Prole J.R."/>
            <person name="Goodfellow M."/>
            <person name="Allenby N."/>
            <person name="Ward A.C."/>
        </authorList>
    </citation>
    <scope>NUCLEOTIDE SEQUENCE</scope>
    <source>
        <strain evidence="1">MS2.AVA.5</strain>
    </source>
</reference>
<evidence type="ECO:0000313" key="2">
    <source>
        <dbReference type="Proteomes" id="UP001377168"/>
    </source>
</evidence>
<protein>
    <submittedName>
        <fullName evidence="1">Amidase family protein</fullName>
    </submittedName>
</protein>
<keyword evidence="2" id="KW-1185">Reference proteome</keyword>
<evidence type="ECO:0000313" key="1">
    <source>
        <dbReference type="EMBL" id="MEJ8632457.1"/>
    </source>
</evidence>
<comment type="caution">
    <text evidence="1">The sequence shown here is derived from an EMBL/GenBank/DDBJ whole genome shotgun (WGS) entry which is preliminary data.</text>
</comment>
<gene>
    <name evidence="1" type="ORF">WKI67_03285</name>
</gene>
<organism evidence="1 2">
    <name type="scientific">Streptomyces achmelvichensis</name>
    <dbReference type="NCBI Taxonomy" id="3134111"/>
    <lineage>
        <taxon>Bacteria</taxon>
        <taxon>Bacillati</taxon>
        <taxon>Actinomycetota</taxon>
        <taxon>Actinomycetes</taxon>
        <taxon>Kitasatosporales</taxon>
        <taxon>Streptomycetaceae</taxon>
        <taxon>Streptomyces</taxon>
    </lineage>
</organism>
<sequence>MTRSVRDCATLLDEVAGWVPGEKYRLPAPPRRYSQEIDRSPAPLSIAVYTDSWASTEVDQEIVLAVDHVARELESLGHHVERDAPEFDWEEFMLAHFRIWAGYLAESVHVISSLSGSKPSRETLEPTVMAGYEYGRALTAIDMGEAFSIVNKISRELGAFHTRYDVLLTPTTNTPPPPLGFLNASDQSLTHEQWVRRIFDVVSFTPLFNLSGAPAITLPLATTTGGLPIGVQFSADLCGESTLLALAGQLERALPWNQRLPQIHASA</sequence>
<name>A0ACC6PND2_9ACTN</name>
<proteinExistence type="predicted"/>
<dbReference type="Proteomes" id="UP001377168">
    <property type="component" value="Unassembled WGS sequence"/>
</dbReference>
<dbReference type="EMBL" id="JBBKAJ010000021">
    <property type="protein sequence ID" value="MEJ8632457.1"/>
    <property type="molecule type" value="Genomic_DNA"/>
</dbReference>